<evidence type="ECO:0000313" key="2">
    <source>
        <dbReference type="Proteomes" id="UP000187499"/>
    </source>
</evidence>
<dbReference type="Pfam" id="PF16784">
    <property type="entry name" value="HNHc_6"/>
    <property type="match status" value="1"/>
</dbReference>
<reference evidence="2" key="1">
    <citation type="submission" date="2016-12" db="EMBL/GenBank/DDBJ databases">
        <authorList>
            <person name="Jung M.Y."/>
            <person name="Lee S.H."/>
        </authorList>
    </citation>
    <scope>NUCLEOTIDE SEQUENCE [LARGE SCALE GENOMIC DNA]</scope>
    <source>
        <strain evidence="2">WiKim39</strain>
    </source>
</reference>
<protein>
    <recommendedName>
        <fullName evidence="3">HNH nuclease domain-containing protein</fullName>
    </recommendedName>
</protein>
<dbReference type="InterPro" id="IPR041242">
    <property type="entry name" value="HNHc_6"/>
</dbReference>
<sequence length="216" mass="25205">MYAKLHEIVGNKIIAVLNDDVDILKLQKLANNKQPTIEIGFSDSRSISTDQRKKIYALIGEISEWSGYMIDKEAPGIMKWQYLTETGKKIFSLSNCTMTQANSYLSWLLDFCFDNDVPFKTKTWDMLPNDYAMQYRCLKHRRCCICGRNADIAHVETVGMGRNRREIDHSRFYFMALCRTHHTEQHKIGIMTFLERYHIKPVKLDADDRKQLRIGG</sequence>
<dbReference type="EMBL" id="CP019323">
    <property type="protein sequence ID" value="APX73382.1"/>
    <property type="molecule type" value="Genomic_DNA"/>
</dbReference>
<keyword evidence="2" id="KW-1185">Reference proteome</keyword>
<evidence type="ECO:0008006" key="3">
    <source>
        <dbReference type="Google" id="ProtNLM"/>
    </source>
</evidence>
<evidence type="ECO:0000313" key="1">
    <source>
        <dbReference type="EMBL" id="APX73382.1"/>
    </source>
</evidence>
<dbReference type="Proteomes" id="UP000187499">
    <property type="component" value="Chromosome"/>
</dbReference>
<organism evidence="1 2">
    <name type="scientific">Companilactobacillus allii</name>
    <dbReference type="NCBI Taxonomy" id="1847728"/>
    <lineage>
        <taxon>Bacteria</taxon>
        <taxon>Bacillati</taxon>
        <taxon>Bacillota</taxon>
        <taxon>Bacilli</taxon>
        <taxon>Lactobacillales</taxon>
        <taxon>Lactobacillaceae</taxon>
        <taxon>Companilactobacillus</taxon>
    </lineage>
</organism>
<accession>A0A1P8Q6C3</accession>
<dbReference type="AlphaFoldDB" id="A0A1P8Q6C3"/>
<gene>
    <name evidence="1" type="ORF">BTM29_09085</name>
</gene>
<dbReference type="KEGG" id="lalw:BTM29_09085"/>
<proteinExistence type="predicted"/>
<dbReference type="STRING" id="1847728.BTM29_09085"/>
<name>A0A1P8Q6C3_9LACO</name>